<protein>
    <submittedName>
        <fullName evidence="2">Uncharacterized protein</fullName>
    </submittedName>
</protein>
<evidence type="ECO:0000313" key="3">
    <source>
        <dbReference type="Proteomes" id="UP001153954"/>
    </source>
</evidence>
<dbReference type="EMBL" id="CAKOGL010000003">
    <property type="protein sequence ID" value="CAH2085084.1"/>
    <property type="molecule type" value="Genomic_DNA"/>
</dbReference>
<keyword evidence="3" id="KW-1185">Reference proteome</keyword>
<reference evidence="2" key="1">
    <citation type="submission" date="2022-03" db="EMBL/GenBank/DDBJ databases">
        <authorList>
            <person name="Tunstrom K."/>
        </authorList>
    </citation>
    <scope>NUCLEOTIDE SEQUENCE</scope>
</reference>
<feature type="compositionally biased region" description="Basic and acidic residues" evidence="1">
    <location>
        <begin position="190"/>
        <end position="217"/>
    </location>
</feature>
<feature type="compositionally biased region" description="Basic and acidic residues" evidence="1">
    <location>
        <begin position="151"/>
        <end position="160"/>
    </location>
</feature>
<evidence type="ECO:0000313" key="2">
    <source>
        <dbReference type="EMBL" id="CAH2085084.1"/>
    </source>
</evidence>
<proteinExistence type="predicted"/>
<organism evidence="2 3">
    <name type="scientific">Euphydryas editha</name>
    <name type="common">Edith's checkerspot</name>
    <dbReference type="NCBI Taxonomy" id="104508"/>
    <lineage>
        <taxon>Eukaryota</taxon>
        <taxon>Metazoa</taxon>
        <taxon>Ecdysozoa</taxon>
        <taxon>Arthropoda</taxon>
        <taxon>Hexapoda</taxon>
        <taxon>Insecta</taxon>
        <taxon>Pterygota</taxon>
        <taxon>Neoptera</taxon>
        <taxon>Endopterygota</taxon>
        <taxon>Lepidoptera</taxon>
        <taxon>Glossata</taxon>
        <taxon>Ditrysia</taxon>
        <taxon>Papilionoidea</taxon>
        <taxon>Nymphalidae</taxon>
        <taxon>Nymphalinae</taxon>
        <taxon>Euphydryas</taxon>
    </lineage>
</organism>
<dbReference type="Proteomes" id="UP001153954">
    <property type="component" value="Unassembled WGS sequence"/>
</dbReference>
<gene>
    <name evidence="2" type="ORF">EEDITHA_LOCUS1596</name>
</gene>
<name>A0AAU9TBX4_EUPED</name>
<feature type="region of interest" description="Disordered" evidence="1">
    <location>
        <begin position="138"/>
        <end position="224"/>
    </location>
</feature>
<evidence type="ECO:0000256" key="1">
    <source>
        <dbReference type="SAM" id="MobiDB-lite"/>
    </source>
</evidence>
<accession>A0AAU9TBX4</accession>
<dbReference type="AlphaFoldDB" id="A0AAU9TBX4"/>
<sequence>MFWFAGMSCQRTVVYTTRSTRVEGERCAAIYDDRFKNTPPPEPVPTTILGCGPQACPLRLTACGDSGRSARSPTYLFNLKHPLESELLHRESRIARILCPKAARTPAPATSQPSAADSEPVLAEGRSVAPALLARYCAGPSGPPPTPTRVRHADNRRKLGEAPPPECTAMRSAAGSIPGSGDTRALGAADTRHTHCHDSHGSPRTGRKERDEADRSHRTCYGKR</sequence>
<comment type="caution">
    <text evidence="2">The sequence shown here is derived from an EMBL/GenBank/DDBJ whole genome shotgun (WGS) entry which is preliminary data.</text>
</comment>